<dbReference type="Pfam" id="PF13399">
    <property type="entry name" value="LytR_C"/>
    <property type="match status" value="1"/>
</dbReference>
<reference evidence="4" key="1">
    <citation type="submission" date="2022-12" db="EMBL/GenBank/DDBJ databases">
        <title>Paraconexibacter alkalitolerans sp. nov. and Baekduia alba sp. nov., isolated from soil and emended description of the genera Paraconexibacter (Chun et al., 2020) and Baekduia (An et al., 2020).</title>
        <authorList>
            <person name="Vieira S."/>
            <person name="Huber K.J."/>
            <person name="Geppert A."/>
            <person name="Wolf J."/>
            <person name="Neumann-Schaal M."/>
            <person name="Muesken M."/>
            <person name="Overmann J."/>
        </authorList>
    </citation>
    <scope>NUCLEOTIDE SEQUENCE</scope>
    <source>
        <strain evidence="4">AEG42_29</strain>
    </source>
</reference>
<evidence type="ECO:0000313" key="4">
    <source>
        <dbReference type="EMBL" id="XAY05902.1"/>
    </source>
</evidence>
<organism evidence="4">
    <name type="scientific">Paraconexibacter sp. AEG42_29</name>
    <dbReference type="NCBI Taxonomy" id="2997339"/>
    <lineage>
        <taxon>Bacteria</taxon>
        <taxon>Bacillati</taxon>
        <taxon>Actinomycetota</taxon>
        <taxon>Thermoleophilia</taxon>
        <taxon>Solirubrobacterales</taxon>
        <taxon>Paraconexibacteraceae</taxon>
        <taxon>Paraconexibacter</taxon>
    </lineage>
</organism>
<sequence>MSPFVTTCRETWRALGVAQLAIDEMAAELEADLADAQADGVPARAVTGDDPVRLATDWAHARGLVPIGDDDPTARPAVPAAPSAPDGGRRRPRVATVVAVAASAVSVLALAVAYLAVDGRDDSTARTQAVVPRAVAPAARPAPIAATAPQRRAHRVSVYNGTRVSGVARRAGQQIEAAGYPLDQVGQALDSRRATSAVAYAPTGRAAALEIARLLKLSPAVVAPVTSTAPAPTSREPGAVTVTLGYDAAR</sequence>
<proteinExistence type="predicted"/>
<keyword evidence="2" id="KW-1133">Transmembrane helix</keyword>
<evidence type="ECO:0000256" key="2">
    <source>
        <dbReference type="SAM" id="Phobius"/>
    </source>
</evidence>
<accession>A0AAU7AWB1</accession>
<evidence type="ECO:0000256" key="1">
    <source>
        <dbReference type="SAM" id="MobiDB-lite"/>
    </source>
</evidence>
<dbReference type="EMBL" id="CP114014">
    <property type="protein sequence ID" value="XAY05902.1"/>
    <property type="molecule type" value="Genomic_DNA"/>
</dbReference>
<evidence type="ECO:0000259" key="3">
    <source>
        <dbReference type="Pfam" id="PF13399"/>
    </source>
</evidence>
<dbReference type="AlphaFoldDB" id="A0AAU7AWB1"/>
<dbReference type="RefSeq" id="WP_354702404.1">
    <property type="nucleotide sequence ID" value="NZ_CP114014.1"/>
</dbReference>
<gene>
    <name evidence="4" type="ORF">DSM112329_02762</name>
</gene>
<protein>
    <recommendedName>
        <fullName evidence="3">LytR/CpsA/Psr regulator C-terminal domain-containing protein</fullName>
    </recommendedName>
</protein>
<name>A0AAU7AWB1_9ACTN</name>
<keyword evidence="2" id="KW-0472">Membrane</keyword>
<feature type="region of interest" description="Disordered" evidence="1">
    <location>
        <begin position="65"/>
        <end position="91"/>
    </location>
</feature>
<dbReference type="Gene3D" id="3.30.70.2390">
    <property type="match status" value="1"/>
</dbReference>
<dbReference type="KEGG" id="parq:DSM112329_02762"/>
<keyword evidence="2" id="KW-0812">Transmembrane</keyword>
<dbReference type="InterPro" id="IPR027381">
    <property type="entry name" value="LytR/CpsA/Psr_C"/>
</dbReference>
<feature type="transmembrane region" description="Helical" evidence="2">
    <location>
        <begin position="94"/>
        <end position="117"/>
    </location>
</feature>
<feature type="domain" description="LytR/CpsA/Psr regulator C-terminal" evidence="3">
    <location>
        <begin position="155"/>
        <end position="247"/>
    </location>
</feature>
<feature type="compositionally biased region" description="Low complexity" evidence="1">
    <location>
        <begin position="74"/>
        <end position="86"/>
    </location>
</feature>